<evidence type="ECO:0000313" key="5">
    <source>
        <dbReference type="EMBL" id="RXZ65358.1"/>
    </source>
</evidence>
<feature type="DNA-binding region" description="H-T-H motif" evidence="2">
    <location>
        <begin position="115"/>
        <end position="134"/>
    </location>
</feature>
<dbReference type="Proteomes" id="UP000293623">
    <property type="component" value="Unassembled WGS sequence"/>
</dbReference>
<evidence type="ECO:0000256" key="2">
    <source>
        <dbReference type="PROSITE-ProRule" id="PRU00335"/>
    </source>
</evidence>
<dbReference type="InterPro" id="IPR001647">
    <property type="entry name" value="HTH_TetR"/>
</dbReference>
<dbReference type="EMBL" id="SDPV01000001">
    <property type="protein sequence ID" value="RXZ65358.1"/>
    <property type="molecule type" value="Genomic_DNA"/>
</dbReference>
<evidence type="ECO:0000259" key="4">
    <source>
        <dbReference type="PROSITE" id="PS50977"/>
    </source>
</evidence>
<dbReference type="OrthoDB" id="9777694at2"/>
<feature type="region of interest" description="Disordered" evidence="3">
    <location>
        <begin position="63"/>
        <end position="84"/>
    </location>
</feature>
<dbReference type="InterPro" id="IPR009057">
    <property type="entry name" value="Homeodomain-like_sf"/>
</dbReference>
<dbReference type="Gene3D" id="1.10.357.10">
    <property type="entry name" value="Tetracycline Repressor, domain 2"/>
    <property type="match status" value="1"/>
</dbReference>
<dbReference type="PROSITE" id="PS50977">
    <property type="entry name" value="HTH_TETR_2"/>
    <property type="match status" value="1"/>
</dbReference>
<proteinExistence type="predicted"/>
<dbReference type="AlphaFoldDB" id="A0A4Q2KJH4"/>
<evidence type="ECO:0000256" key="1">
    <source>
        <dbReference type="ARBA" id="ARBA00023125"/>
    </source>
</evidence>
<sequence>MSRKAPMLDRAELYEAVWSSPLTEISHTFGLTPGGLAKMCDRLDVPRPKRSYWRLSAKERTALRPPLPPYEPATGKAKTVSPKMKRTRLPIRERQAQLLEIAARIVEQEGVDEVSLNRLAREAGISQAQAHNCFPRRVDVLAELARREIREFERSRQGVVLRGQDRITQIVLSTVNYLNEAGRRGSLLQSILLETDVREILRRERAATRAMLTDPIINSMSMTYGMSKEEALGSNRLVTALCLRTGRLIANRDLSIEAGIRLCLPMVMGCVRSNAQRAA</sequence>
<evidence type="ECO:0000313" key="6">
    <source>
        <dbReference type="Proteomes" id="UP000293623"/>
    </source>
</evidence>
<accession>A0A4Q2KJH4</accession>
<dbReference type="GO" id="GO:0003677">
    <property type="term" value="F:DNA binding"/>
    <property type="evidence" value="ECO:0007669"/>
    <property type="project" value="UniProtKB-UniRule"/>
</dbReference>
<keyword evidence="6" id="KW-1185">Reference proteome</keyword>
<reference evidence="5 6" key="1">
    <citation type="submission" date="2019-01" db="EMBL/GenBank/DDBJ databases">
        <title>Altererythrobacter rhizovicinus sp. nov., isolated from the rhizosphere soil of Haloxylon ammodendron.</title>
        <authorList>
            <person name="Li H.-P."/>
            <person name="Gou J.-Y."/>
            <person name="Yao D."/>
            <person name="Han Q.-Q."/>
            <person name="Shao K.-Z."/>
            <person name="Zhao Q."/>
            <person name="Zhang J.-L."/>
        </authorList>
    </citation>
    <scope>NUCLEOTIDE SEQUENCE [LARGE SCALE GENOMIC DNA]</scope>
    <source>
        <strain evidence="5 6">AY-3R</strain>
    </source>
</reference>
<dbReference type="RefSeq" id="WP_129522847.1">
    <property type="nucleotide sequence ID" value="NZ_SDPV01000001.1"/>
</dbReference>
<name>A0A4Q2KJH4_9SPHN</name>
<evidence type="ECO:0000256" key="3">
    <source>
        <dbReference type="SAM" id="MobiDB-lite"/>
    </source>
</evidence>
<keyword evidence="1 2" id="KW-0238">DNA-binding</keyword>
<dbReference type="SUPFAM" id="SSF46689">
    <property type="entry name" value="Homeodomain-like"/>
    <property type="match status" value="1"/>
</dbReference>
<organism evidence="5 6">
    <name type="scientific">Pelagerythrobacter rhizovicinus</name>
    <dbReference type="NCBI Taxonomy" id="2268576"/>
    <lineage>
        <taxon>Bacteria</taxon>
        <taxon>Pseudomonadati</taxon>
        <taxon>Pseudomonadota</taxon>
        <taxon>Alphaproteobacteria</taxon>
        <taxon>Sphingomonadales</taxon>
        <taxon>Erythrobacteraceae</taxon>
        <taxon>Pelagerythrobacter</taxon>
    </lineage>
</organism>
<feature type="domain" description="HTH tetR-type" evidence="4">
    <location>
        <begin position="92"/>
        <end position="152"/>
    </location>
</feature>
<comment type="caution">
    <text evidence="5">The sequence shown here is derived from an EMBL/GenBank/DDBJ whole genome shotgun (WGS) entry which is preliminary data.</text>
</comment>
<gene>
    <name evidence="5" type="ORF">ETX26_00930</name>
</gene>
<protein>
    <submittedName>
        <fullName evidence="5">TetR/AcrR family transcriptional regulator</fullName>
    </submittedName>
</protein>